<keyword evidence="1" id="KW-0067">ATP-binding</keyword>
<gene>
    <name evidence="3" type="ORF">A2572_01215</name>
</gene>
<dbReference type="GO" id="GO:0005737">
    <property type="term" value="C:cytoplasm"/>
    <property type="evidence" value="ECO:0007669"/>
    <property type="project" value="TreeGrafter"/>
</dbReference>
<reference evidence="3 4" key="1">
    <citation type="journal article" date="2016" name="Nat. Commun.">
        <title>Thousands of microbial genomes shed light on interconnected biogeochemical processes in an aquifer system.</title>
        <authorList>
            <person name="Anantharaman K."/>
            <person name="Brown C.T."/>
            <person name="Hug L.A."/>
            <person name="Sharon I."/>
            <person name="Castelle C.J."/>
            <person name="Probst A.J."/>
            <person name="Thomas B.C."/>
            <person name="Singh A."/>
            <person name="Wilkins M.J."/>
            <person name="Karaoz U."/>
            <person name="Brodie E.L."/>
            <person name="Williams K.H."/>
            <person name="Hubbard S.S."/>
            <person name="Banfield J.F."/>
        </authorList>
    </citation>
    <scope>NUCLEOTIDE SEQUENCE [LARGE SCALE GENOMIC DNA]</scope>
</reference>
<dbReference type="GO" id="GO:0018169">
    <property type="term" value="F:ribosomal S6-glutamic acid ligase activity"/>
    <property type="evidence" value="ECO:0007669"/>
    <property type="project" value="TreeGrafter"/>
</dbReference>
<evidence type="ECO:0000313" key="4">
    <source>
        <dbReference type="Proteomes" id="UP000179237"/>
    </source>
</evidence>
<proteinExistence type="predicted"/>
<sequence>MLLIVTNTNDPTTDFVVEKLKADNKPFRRLNTDLFLTETTHKIHFDGNYNLLISDRNGPLDLNTIKSVWYRRPELPKVSSQLSTPQAVNFAQVESQYVLKSIYDLLDDRVWVSRPWAIRKANSKLDQLRVATKLSFRVPESLCTNDPVEAEKFIRKHGKVIVKPFKNNVIEEGDGTSWFIYTAEVNEARIDQLRSVCFAPTFFQERIEKDYEVRVTVFGNKVFATKVDSQADKNLVTDWRKSPTNSMLWSETQIPKPVETACLELVKHYGLRFGAIDLAVKDDKYTFFEMNPNGQWAWQEIKLGIPMTEALFEALEL</sequence>
<protein>
    <recommendedName>
        <fullName evidence="2">ATP-grasp domain-containing protein</fullName>
    </recommendedName>
</protein>
<evidence type="ECO:0000259" key="2">
    <source>
        <dbReference type="PROSITE" id="PS50975"/>
    </source>
</evidence>
<dbReference type="Gene3D" id="3.40.50.20">
    <property type="match status" value="1"/>
</dbReference>
<name>A0A1F5FPC3_9BACT</name>
<dbReference type="InterPro" id="IPR048936">
    <property type="entry name" value="MvdD-like_ATPgrasp"/>
</dbReference>
<dbReference type="Pfam" id="PF21068">
    <property type="entry name" value="ATPgraspMvdD"/>
    <property type="match status" value="1"/>
</dbReference>
<dbReference type="InterPro" id="IPR013815">
    <property type="entry name" value="ATP_grasp_subdomain_1"/>
</dbReference>
<dbReference type="GO" id="GO:0005524">
    <property type="term" value="F:ATP binding"/>
    <property type="evidence" value="ECO:0007669"/>
    <property type="project" value="UniProtKB-UniRule"/>
</dbReference>
<dbReference type="Proteomes" id="UP000179237">
    <property type="component" value="Unassembled WGS sequence"/>
</dbReference>
<evidence type="ECO:0000313" key="3">
    <source>
        <dbReference type="EMBL" id="OGD81402.1"/>
    </source>
</evidence>
<keyword evidence="1" id="KW-0547">Nucleotide-binding</keyword>
<feature type="domain" description="ATP-grasp" evidence="2">
    <location>
        <begin position="128"/>
        <end position="316"/>
    </location>
</feature>
<accession>A0A1F5FPC3</accession>
<dbReference type="PANTHER" id="PTHR21621:SF0">
    <property type="entry name" value="BETA-CITRYLGLUTAMATE SYNTHASE B-RELATED"/>
    <property type="match status" value="1"/>
</dbReference>
<dbReference type="SUPFAM" id="SSF56059">
    <property type="entry name" value="Glutathione synthetase ATP-binding domain-like"/>
    <property type="match status" value="1"/>
</dbReference>
<dbReference type="Gene3D" id="3.30.470.20">
    <property type="entry name" value="ATP-grasp fold, B domain"/>
    <property type="match status" value="2"/>
</dbReference>
<dbReference type="PANTHER" id="PTHR21621">
    <property type="entry name" value="RIBOSOMAL PROTEIN S6 MODIFICATION PROTEIN"/>
    <property type="match status" value="1"/>
</dbReference>
<dbReference type="InterPro" id="IPR011761">
    <property type="entry name" value="ATP-grasp"/>
</dbReference>
<dbReference type="GO" id="GO:0046872">
    <property type="term" value="F:metal ion binding"/>
    <property type="evidence" value="ECO:0007669"/>
    <property type="project" value="InterPro"/>
</dbReference>
<dbReference type="GO" id="GO:0009432">
    <property type="term" value="P:SOS response"/>
    <property type="evidence" value="ECO:0007669"/>
    <property type="project" value="TreeGrafter"/>
</dbReference>
<dbReference type="EMBL" id="MFAQ01000045">
    <property type="protein sequence ID" value="OGD81402.1"/>
    <property type="molecule type" value="Genomic_DNA"/>
</dbReference>
<comment type="caution">
    <text evidence="3">The sequence shown here is derived from an EMBL/GenBank/DDBJ whole genome shotgun (WGS) entry which is preliminary data.</text>
</comment>
<dbReference type="AlphaFoldDB" id="A0A1F5FPC3"/>
<dbReference type="Gene3D" id="3.30.1490.20">
    <property type="entry name" value="ATP-grasp fold, A domain"/>
    <property type="match status" value="1"/>
</dbReference>
<evidence type="ECO:0000256" key="1">
    <source>
        <dbReference type="PROSITE-ProRule" id="PRU00409"/>
    </source>
</evidence>
<organism evidence="3 4">
    <name type="scientific">Candidatus Collierbacteria bacterium RIFOXYD1_FULL_40_9</name>
    <dbReference type="NCBI Taxonomy" id="1817731"/>
    <lineage>
        <taxon>Bacteria</taxon>
        <taxon>Candidatus Collieribacteriota</taxon>
    </lineage>
</organism>
<dbReference type="PROSITE" id="PS50975">
    <property type="entry name" value="ATP_GRASP"/>
    <property type="match status" value="1"/>
</dbReference>